<name>A0A8H6AG58_9HELO</name>
<comment type="caution">
    <text evidence="2">The sequence shown here is derived from an EMBL/GenBank/DDBJ whole genome shotgun (WGS) entry which is preliminary data.</text>
</comment>
<feature type="compositionally biased region" description="Polar residues" evidence="1">
    <location>
        <begin position="492"/>
        <end position="514"/>
    </location>
</feature>
<feature type="region of interest" description="Disordered" evidence="1">
    <location>
        <begin position="1"/>
        <end position="92"/>
    </location>
</feature>
<feature type="region of interest" description="Disordered" evidence="1">
    <location>
        <begin position="113"/>
        <end position="144"/>
    </location>
</feature>
<feature type="compositionally biased region" description="Polar residues" evidence="1">
    <location>
        <begin position="122"/>
        <end position="135"/>
    </location>
</feature>
<evidence type="ECO:0000313" key="2">
    <source>
        <dbReference type="EMBL" id="KAF5867444.1"/>
    </source>
</evidence>
<dbReference type="EMBL" id="JABFCT010000028">
    <property type="protein sequence ID" value="KAF5867444.1"/>
    <property type="molecule type" value="Genomic_DNA"/>
</dbReference>
<accession>A0A8H6AG58</accession>
<feature type="region of interest" description="Disordered" evidence="1">
    <location>
        <begin position="734"/>
        <end position="809"/>
    </location>
</feature>
<feature type="compositionally biased region" description="Polar residues" evidence="1">
    <location>
        <begin position="55"/>
        <end position="66"/>
    </location>
</feature>
<feature type="compositionally biased region" description="Polar residues" evidence="1">
    <location>
        <begin position="13"/>
        <end position="40"/>
    </location>
</feature>
<evidence type="ECO:0000256" key="1">
    <source>
        <dbReference type="SAM" id="MobiDB-lite"/>
    </source>
</evidence>
<dbReference type="GeneID" id="59264442"/>
<gene>
    <name evidence="2" type="ORF">Bfra_010418</name>
</gene>
<feature type="compositionally biased region" description="Basic and acidic residues" evidence="1">
    <location>
        <begin position="754"/>
        <end position="774"/>
    </location>
</feature>
<evidence type="ECO:0000313" key="3">
    <source>
        <dbReference type="Proteomes" id="UP000531561"/>
    </source>
</evidence>
<feature type="compositionally biased region" description="Basic and acidic residues" evidence="1">
    <location>
        <begin position="76"/>
        <end position="91"/>
    </location>
</feature>
<dbReference type="OrthoDB" id="3489680at2759"/>
<protein>
    <submittedName>
        <fullName evidence="2">Uncharacterized protein</fullName>
    </submittedName>
</protein>
<reference evidence="2 3" key="1">
    <citation type="journal article" date="2020" name="Phytopathology">
        <title>A high-quality genome resource of Botrytis fragariae, a new and rapidly spreading fungal pathogen causing strawberry gray mold in the U.S.A.</title>
        <authorList>
            <person name="Wu Y."/>
            <person name="Saski C.A."/>
            <person name="Schnabel G."/>
            <person name="Xiao S."/>
            <person name="Hu M."/>
        </authorList>
    </citation>
    <scope>NUCLEOTIDE SEQUENCE [LARGE SCALE GENOMIC DNA]</scope>
    <source>
        <strain evidence="2 3">BVB16</strain>
    </source>
</reference>
<keyword evidence="3" id="KW-1185">Reference proteome</keyword>
<feature type="region of interest" description="Disordered" evidence="1">
    <location>
        <begin position="482"/>
        <end position="514"/>
    </location>
</feature>
<organism evidence="2 3">
    <name type="scientific">Botrytis fragariae</name>
    <dbReference type="NCBI Taxonomy" id="1964551"/>
    <lineage>
        <taxon>Eukaryota</taxon>
        <taxon>Fungi</taxon>
        <taxon>Dikarya</taxon>
        <taxon>Ascomycota</taxon>
        <taxon>Pezizomycotina</taxon>
        <taxon>Leotiomycetes</taxon>
        <taxon>Helotiales</taxon>
        <taxon>Sclerotiniaceae</taxon>
        <taxon>Botrytis</taxon>
    </lineage>
</organism>
<dbReference type="AlphaFoldDB" id="A0A8H6AG58"/>
<sequence>MDPDNEPAEESLPSVNLLQLNNTEEFPALSSNPKLSTQKPIATPPNWGSLFALQVSKTSQPTNHSTLPPLPVTPTKEMKSPKGDSGSEKETLLLSPSTAECMSILSTETGETAVEGEDANTPWDSPTQNGEVDTTMSKDGELDNGSTVLFPNFIATETSSPSQKEVLPPFQFPAVAAESESYIYSASPEPIKTKNMEVEELCEAERHDTPSYIKGGLPLWDVVVNDPHRVIHAIKHMMHGIVVMNKAKGAPPHEIQDIVNSHLSTLRQIEILTEREGLARLALEMKQAADRKARLAFENERAVTAKEMKSLKSLKSATKFNPDAKPFAPSKFVAADLRSPAQSFALAPAIQNPSPLKYSVIQQPGFMVEQSRAPSAQVKFQPLLNRSRTWSTHRPGNISIGPYNHFNACNQKLPTPIFLQHAPSPYFMASSQITSNSLIYSDIQQEDIIQNPPHLPTSVEDQDETGGNDNILLADKPLLRIPIPGKKDHKSTPTSPTKQLSANTSLKATSTNTSPRRRVFNVQTTYQQQKAYSQKLLLKNFVPATATADDIKRVELQLPRTHRHICPSSLSSPDFQCPKPNCMLQRICPDFTSENGCSFRPPPLSDWPWNYPPREPPINQSQQCPYVHIPGTCLHSLSFFRIQSESEPAPYPAVSNHYCPVPKCTTTRFHSWGCAKDWKTGFAVNGITPCAPTQNQFSLAEINTEWRWRVLMEGLRFAHERGEYGCQGGPVPVNASFPDSHKGADSRNWAPDIPTEKLKADYKNAHMREKERGRLRGGSKMGGSRGRGDRGGSSDTRREFAREKSTRSA</sequence>
<proteinExistence type="predicted"/>
<dbReference type="Proteomes" id="UP000531561">
    <property type="component" value="Unassembled WGS sequence"/>
</dbReference>
<dbReference type="RefSeq" id="XP_037186393.1">
    <property type="nucleotide sequence ID" value="XM_037340750.1"/>
</dbReference>
<feature type="compositionally biased region" description="Basic and acidic residues" evidence="1">
    <location>
        <begin position="786"/>
        <end position="809"/>
    </location>
</feature>